<sequence length="585" mass="61961">MMGRVAEDLEGARLLSALQSLRHAVNETALPLDVPDVQRARRDRTELLAQLDDYILPRAASLDAPLLAVVGGSTGAGKSTLVNSLVGEVVTKSGVLRPTTRASTLIHHPADKRWFTGTRVLPGLARLTGDRDETGDPGTLRLVPGNVPPGLALLDAPDIDSVVSANRDLARQLLSAADLWLFVTTAMRYADAVPWDLLHQAIHRGTSVAVVLDRVPLDAMEEVRADFATMLMEQGLGQSPVFAIAETALGPGGLLPEVEVARINGWLASLAADQHARSIVIRRTLQGALDSLDKRAAALETAVAAQSTALGELGGSARAGYAAALAGVSDGMQDGTLLRGEVLARWQDFVGTGEVFRQFEAGVGKVRDRVGAVLRGRVRQQPVDDLGEALHTGVAALLQAHGETAAINVTRSWRHTDGGAELVQAHPELASVSGGFTAETERLVRLWQDDVLDMVRAEAGGKRATARFLAFGVNGIAVLLMLVVFSATAGLTGAEIGIAGGSAVLAQRLLEAIFGDQAVRRLASKARGRLLTRTEQLYDAERARFEEVLDGVAVGATTAAELRQTVEQVRTARHTEPAPQAGSRR</sequence>
<dbReference type="EMBL" id="RJJQ01000011">
    <property type="protein sequence ID" value="RNI21331.1"/>
    <property type="molecule type" value="Genomic_DNA"/>
</dbReference>
<accession>A0A3M9M713</accession>
<name>A0A3M9M713_9MICO</name>
<dbReference type="Gene3D" id="3.40.50.300">
    <property type="entry name" value="P-loop containing nucleotide triphosphate hydrolases"/>
    <property type="match status" value="1"/>
</dbReference>
<dbReference type="SUPFAM" id="SSF52540">
    <property type="entry name" value="P-loop containing nucleoside triphosphate hydrolases"/>
    <property type="match status" value="1"/>
</dbReference>
<dbReference type="Proteomes" id="UP000271678">
    <property type="component" value="Unassembled WGS sequence"/>
</dbReference>
<evidence type="ECO:0000313" key="3">
    <source>
        <dbReference type="Proteomes" id="UP000271678"/>
    </source>
</evidence>
<feature type="transmembrane region" description="Helical" evidence="1">
    <location>
        <begin position="468"/>
        <end position="491"/>
    </location>
</feature>
<evidence type="ECO:0000313" key="2">
    <source>
        <dbReference type="EMBL" id="RNI21331.1"/>
    </source>
</evidence>
<organism evidence="2 3">
    <name type="scientific">Flexivirga caeni</name>
    <dbReference type="NCBI Taxonomy" id="2294115"/>
    <lineage>
        <taxon>Bacteria</taxon>
        <taxon>Bacillati</taxon>
        <taxon>Actinomycetota</taxon>
        <taxon>Actinomycetes</taxon>
        <taxon>Micrococcales</taxon>
        <taxon>Dermacoccaceae</taxon>
        <taxon>Flexivirga</taxon>
    </lineage>
</organism>
<proteinExistence type="predicted"/>
<keyword evidence="1" id="KW-0812">Transmembrane</keyword>
<reference evidence="2 3" key="1">
    <citation type="submission" date="2018-11" db="EMBL/GenBank/DDBJ databases">
        <title>Draft genome of Simplicispira Flexivirga sp. BO-16.</title>
        <authorList>
            <person name="Im W.T."/>
        </authorList>
    </citation>
    <scope>NUCLEOTIDE SEQUENCE [LARGE SCALE GENOMIC DNA]</scope>
    <source>
        <strain evidence="2 3">BO-16</strain>
    </source>
</reference>
<gene>
    <name evidence="2" type="ORF">EFY87_11650</name>
</gene>
<comment type="caution">
    <text evidence="2">The sequence shown here is derived from an EMBL/GenBank/DDBJ whole genome shotgun (WGS) entry which is preliminary data.</text>
</comment>
<dbReference type="InterPro" id="IPR027417">
    <property type="entry name" value="P-loop_NTPase"/>
</dbReference>
<keyword evidence="3" id="KW-1185">Reference proteome</keyword>
<keyword evidence="1" id="KW-1133">Transmembrane helix</keyword>
<keyword evidence="1" id="KW-0472">Membrane</keyword>
<protein>
    <submittedName>
        <fullName evidence="2">ABC transporter</fullName>
    </submittedName>
</protein>
<evidence type="ECO:0000256" key="1">
    <source>
        <dbReference type="SAM" id="Phobius"/>
    </source>
</evidence>
<dbReference type="AlphaFoldDB" id="A0A3M9M713"/>